<reference evidence="2 3" key="1">
    <citation type="submission" date="2020-08" db="EMBL/GenBank/DDBJ databases">
        <authorList>
            <person name="Hejnol A."/>
        </authorList>
    </citation>
    <scope>NUCLEOTIDE SEQUENCE [LARGE SCALE GENOMIC DNA]</scope>
</reference>
<dbReference type="InterPro" id="IPR003609">
    <property type="entry name" value="Pan_app"/>
</dbReference>
<comment type="caution">
    <text evidence="2">The sequence shown here is derived from an EMBL/GenBank/DDBJ whole genome shotgun (WGS) entry which is preliminary data.</text>
</comment>
<name>A0A7I8WFF5_9ANNE</name>
<keyword evidence="3" id="KW-1185">Reference proteome</keyword>
<organism evidence="2 3">
    <name type="scientific">Dimorphilus gyrociliatus</name>
    <dbReference type="NCBI Taxonomy" id="2664684"/>
    <lineage>
        <taxon>Eukaryota</taxon>
        <taxon>Metazoa</taxon>
        <taxon>Spiralia</taxon>
        <taxon>Lophotrochozoa</taxon>
        <taxon>Annelida</taxon>
        <taxon>Polychaeta</taxon>
        <taxon>Polychaeta incertae sedis</taxon>
        <taxon>Dinophilidae</taxon>
        <taxon>Dimorphilus</taxon>
    </lineage>
</organism>
<gene>
    <name evidence="2" type="ORF">DGYR_LOCUS14124</name>
</gene>
<protein>
    <submittedName>
        <fullName evidence="2">DgyrCDS14923</fullName>
    </submittedName>
</protein>
<evidence type="ECO:0000313" key="2">
    <source>
        <dbReference type="EMBL" id="CAD5126907.1"/>
    </source>
</evidence>
<evidence type="ECO:0000313" key="3">
    <source>
        <dbReference type="Proteomes" id="UP000549394"/>
    </source>
</evidence>
<dbReference type="PROSITE" id="PS50948">
    <property type="entry name" value="PAN"/>
    <property type="match status" value="1"/>
</dbReference>
<accession>A0A7I8WFF5</accession>
<sequence length="315" mass="36674">MVLRLIFEWKFEKFEEINLSDSHRTDQGRNFLEEIFIEMFSQCVYFHRLFTVEKRKNLYLFIELRMYQRINSVFLLLVLANGVEFQQIYIDKSMCQTFVGQVNRKYLGMKGLRITPNLDRKSCLESCINDKVCSSVEYNELTKDCRKKDYGSYKKYTEEELHTFLYTKIPNPDCQNWKRTDNNHLIYHCDPCVIQNLPINNLEACEQKCSENSGCYAVNKAEHCHLLGSISVPDAMLTSGKTVNSHKPMCLALFNISTEHICINYLEKSWIDSLGDGITECPARQIMVPLKATTKINAQVLLFQTTGMKRTICVN</sequence>
<proteinExistence type="predicted"/>
<dbReference type="Proteomes" id="UP000549394">
    <property type="component" value="Unassembled WGS sequence"/>
</dbReference>
<dbReference type="EMBL" id="CAJFCJ010000100">
    <property type="protein sequence ID" value="CAD5126907.1"/>
    <property type="molecule type" value="Genomic_DNA"/>
</dbReference>
<evidence type="ECO:0000259" key="1">
    <source>
        <dbReference type="PROSITE" id="PS50948"/>
    </source>
</evidence>
<dbReference type="Pfam" id="PF00024">
    <property type="entry name" value="PAN_1"/>
    <property type="match status" value="1"/>
</dbReference>
<dbReference type="AlphaFoldDB" id="A0A7I8WFF5"/>
<feature type="domain" description="Apple" evidence="1">
    <location>
        <begin position="174"/>
        <end position="250"/>
    </location>
</feature>